<evidence type="ECO:0000313" key="6">
    <source>
        <dbReference type="WBParaSite" id="ACRNAN_scaffold12581.g12125.t1"/>
    </source>
</evidence>
<dbReference type="WBParaSite" id="ACRNAN_scaffold12581.g12125.t1">
    <property type="protein sequence ID" value="ACRNAN_scaffold12581.g12125.t1"/>
    <property type="gene ID" value="ACRNAN_scaffold12581.g12125"/>
</dbReference>
<dbReference type="GO" id="GO:0009408">
    <property type="term" value="P:response to heat"/>
    <property type="evidence" value="ECO:0007669"/>
    <property type="project" value="TreeGrafter"/>
</dbReference>
<evidence type="ECO:0000313" key="5">
    <source>
        <dbReference type="Proteomes" id="UP000887540"/>
    </source>
</evidence>
<evidence type="ECO:0000256" key="1">
    <source>
        <dbReference type="ARBA" id="ARBA00023016"/>
    </source>
</evidence>
<evidence type="ECO:0000256" key="2">
    <source>
        <dbReference type="PROSITE-ProRule" id="PRU00285"/>
    </source>
</evidence>
<sequence>MSSRSIFRGPPVPWPGNFVNPFAMADQMMHQMQQEMDRWFGGPQHHRGANGVPSSSFYRPFVDAEHPTDTELYRLMNPIVEENGVKKFKLEFDVRRFKPEDVKITTNEQKRCLTIEAKKQDENSKFEYFRKITIPDGIKPNEITCNFRSDGVLAFEAPYYEPAKIETRPDTKIEIEHK</sequence>
<comment type="similarity">
    <text evidence="2 3">Belongs to the small heat shock protein (HSP20) family.</text>
</comment>
<dbReference type="AlphaFoldDB" id="A0A914CN41"/>
<dbReference type="PANTHER" id="PTHR45640:SF13">
    <property type="entry name" value="HEAT SHOCK PROTEIN 22-RELATED"/>
    <property type="match status" value="1"/>
</dbReference>
<accession>A0A914CN41</accession>
<keyword evidence="5" id="KW-1185">Reference proteome</keyword>
<dbReference type="GO" id="GO:0005634">
    <property type="term" value="C:nucleus"/>
    <property type="evidence" value="ECO:0007669"/>
    <property type="project" value="TreeGrafter"/>
</dbReference>
<keyword evidence="1" id="KW-0346">Stress response</keyword>
<dbReference type="CDD" id="cd06526">
    <property type="entry name" value="metazoan_ACD"/>
    <property type="match status" value="1"/>
</dbReference>
<dbReference type="InterPro" id="IPR008978">
    <property type="entry name" value="HSP20-like_chaperone"/>
</dbReference>
<evidence type="ECO:0000256" key="3">
    <source>
        <dbReference type="RuleBase" id="RU003616"/>
    </source>
</evidence>
<dbReference type="GO" id="GO:0042026">
    <property type="term" value="P:protein refolding"/>
    <property type="evidence" value="ECO:0007669"/>
    <property type="project" value="TreeGrafter"/>
</dbReference>
<dbReference type="GO" id="GO:0005737">
    <property type="term" value="C:cytoplasm"/>
    <property type="evidence" value="ECO:0007669"/>
    <property type="project" value="TreeGrafter"/>
</dbReference>
<feature type="domain" description="SHSP" evidence="4">
    <location>
        <begin position="70"/>
        <end position="176"/>
    </location>
</feature>
<dbReference type="SUPFAM" id="SSF49764">
    <property type="entry name" value="HSP20-like chaperones"/>
    <property type="match status" value="1"/>
</dbReference>
<organism evidence="5 6">
    <name type="scientific">Acrobeloides nanus</name>
    <dbReference type="NCBI Taxonomy" id="290746"/>
    <lineage>
        <taxon>Eukaryota</taxon>
        <taxon>Metazoa</taxon>
        <taxon>Ecdysozoa</taxon>
        <taxon>Nematoda</taxon>
        <taxon>Chromadorea</taxon>
        <taxon>Rhabditida</taxon>
        <taxon>Tylenchina</taxon>
        <taxon>Cephalobomorpha</taxon>
        <taxon>Cephaloboidea</taxon>
        <taxon>Cephalobidae</taxon>
        <taxon>Acrobeloides</taxon>
    </lineage>
</organism>
<proteinExistence type="inferred from homology"/>
<reference evidence="6" key="1">
    <citation type="submission" date="2022-11" db="UniProtKB">
        <authorList>
            <consortium name="WormBaseParasite"/>
        </authorList>
    </citation>
    <scope>IDENTIFICATION</scope>
</reference>
<dbReference type="Pfam" id="PF00011">
    <property type="entry name" value="HSP20"/>
    <property type="match status" value="1"/>
</dbReference>
<protein>
    <submittedName>
        <fullName evidence="6">SHSP domain-containing protein</fullName>
    </submittedName>
</protein>
<dbReference type="Proteomes" id="UP000887540">
    <property type="component" value="Unplaced"/>
</dbReference>
<dbReference type="InterPro" id="IPR001436">
    <property type="entry name" value="Alpha-crystallin/sHSP_animal"/>
</dbReference>
<dbReference type="Gene3D" id="2.60.40.790">
    <property type="match status" value="1"/>
</dbReference>
<dbReference type="GO" id="GO:0051082">
    <property type="term" value="F:unfolded protein binding"/>
    <property type="evidence" value="ECO:0007669"/>
    <property type="project" value="TreeGrafter"/>
</dbReference>
<dbReference type="PROSITE" id="PS01031">
    <property type="entry name" value="SHSP"/>
    <property type="match status" value="1"/>
</dbReference>
<dbReference type="PRINTS" id="PR00299">
    <property type="entry name" value="ACRYSTALLIN"/>
</dbReference>
<dbReference type="InterPro" id="IPR002068">
    <property type="entry name" value="A-crystallin/Hsp20_dom"/>
</dbReference>
<dbReference type="PANTHER" id="PTHR45640">
    <property type="entry name" value="HEAT SHOCK PROTEIN HSP-12.2-RELATED"/>
    <property type="match status" value="1"/>
</dbReference>
<name>A0A914CN41_9BILA</name>
<evidence type="ECO:0000259" key="4">
    <source>
        <dbReference type="PROSITE" id="PS01031"/>
    </source>
</evidence>